<keyword evidence="17" id="KW-1185">Reference proteome</keyword>
<protein>
    <submittedName>
        <fullName evidence="16">TonB-dependent receptor</fullName>
    </submittedName>
</protein>
<evidence type="ECO:0000259" key="14">
    <source>
        <dbReference type="Pfam" id="PF00593"/>
    </source>
</evidence>
<dbReference type="SUPFAM" id="SSF56935">
    <property type="entry name" value="Porins"/>
    <property type="match status" value="1"/>
</dbReference>
<keyword evidence="13" id="KW-0732">Signal</keyword>
<sequence length="693" mass="74745">MTNRPGLLGLAAMLGSVSTIAMAQGTNETFDLDPIHIQGEKLNRALADAPSSVTVLDGEEVENGANDDLDDLLNNQANVLADEGYQPPAIRGIDGGVGPGVALSAGSQPRIPILVDGVPLPSGDSSNISRTTVWDLDTIEVMRGPQAINTGRNALGGAIRLFTKDPVFEREAALRFRYNDEGDAGVDFMFNTPLLEDQLAFRLAGEWTNGKSYINNFPNPLPNGVNPNDEDIGRLRAKLLYEPESVPGLSVLFLAERNRSEGPVEGIYYGNIDDLTLNSPRGFSSLSYVENVEHDVLSLQAEYEISRNFTAVTRLSRTNNDLDLLDSGEPVPVGGNYFQKELTEVEAYVQFQDLGIASTGVFGVIHSDESEFTSNDSSLIGFNADGRYKNTAIYGEVELDAAGMLPGLAVILGGRLEKNRYDRDVVSTGGTPIGSNKIDETVFLPKFGLRYDLSDASTIGYVYSEGYRIGGIDADLLAPFFSQPFSVTAFDPERMKNHEIYAKTTTADGALDITASAFFYKLENAQVVGAAAYSGSGFAAVGNVPEAEGYGAEISTIYRATDRLTFNANLGLLHTEITEVGIGQSAMLGQTLPRAPETTASLGVSYAHGNGFTASAHARFVSGLKTVLSAPEMDSYSVVDLAMGYETEWNDNTIRFDAYVNNLFDERYQTYSYNSIYAVGAPRTIGASITYKF</sequence>
<keyword evidence="4" id="KW-0410">Iron transport</keyword>
<dbReference type="InterPro" id="IPR039426">
    <property type="entry name" value="TonB-dep_rcpt-like"/>
</dbReference>
<keyword evidence="2 11" id="KW-0813">Transport</keyword>
<dbReference type="InterPro" id="IPR000531">
    <property type="entry name" value="Beta-barrel_TonB"/>
</dbReference>
<dbReference type="Pfam" id="PF00593">
    <property type="entry name" value="TonB_dep_Rec_b-barrel"/>
    <property type="match status" value="1"/>
</dbReference>
<keyword evidence="5 11" id="KW-0812">Transmembrane</keyword>
<dbReference type="GO" id="GO:0009279">
    <property type="term" value="C:cell outer membrane"/>
    <property type="evidence" value="ECO:0007669"/>
    <property type="project" value="UniProtKB-SubCell"/>
</dbReference>
<dbReference type="RefSeq" id="WP_106471635.1">
    <property type="nucleotide sequence ID" value="NZ_CP027665.1"/>
</dbReference>
<evidence type="ECO:0000256" key="9">
    <source>
        <dbReference type="ARBA" id="ARBA00023136"/>
    </source>
</evidence>
<dbReference type="Proteomes" id="UP000237655">
    <property type="component" value="Chromosome"/>
</dbReference>
<evidence type="ECO:0000256" key="7">
    <source>
        <dbReference type="ARBA" id="ARBA00023065"/>
    </source>
</evidence>
<evidence type="ECO:0000256" key="5">
    <source>
        <dbReference type="ARBA" id="ARBA00022692"/>
    </source>
</evidence>
<keyword evidence="16" id="KW-0675">Receptor</keyword>
<evidence type="ECO:0000256" key="4">
    <source>
        <dbReference type="ARBA" id="ARBA00022496"/>
    </source>
</evidence>
<evidence type="ECO:0000256" key="10">
    <source>
        <dbReference type="ARBA" id="ARBA00023237"/>
    </source>
</evidence>
<dbReference type="Pfam" id="PF07715">
    <property type="entry name" value="Plug"/>
    <property type="match status" value="1"/>
</dbReference>
<dbReference type="EMBL" id="CP027665">
    <property type="protein sequence ID" value="AVO37323.1"/>
    <property type="molecule type" value="Genomic_DNA"/>
</dbReference>
<dbReference type="PANTHER" id="PTHR32552:SF81">
    <property type="entry name" value="TONB-DEPENDENT OUTER MEMBRANE RECEPTOR"/>
    <property type="match status" value="1"/>
</dbReference>
<evidence type="ECO:0000313" key="17">
    <source>
        <dbReference type="Proteomes" id="UP000237655"/>
    </source>
</evidence>
<dbReference type="PANTHER" id="PTHR32552">
    <property type="entry name" value="FERRICHROME IRON RECEPTOR-RELATED"/>
    <property type="match status" value="1"/>
</dbReference>
<dbReference type="CDD" id="cd01347">
    <property type="entry name" value="ligand_gated_channel"/>
    <property type="match status" value="1"/>
</dbReference>
<evidence type="ECO:0000313" key="16">
    <source>
        <dbReference type="EMBL" id="AVO37323.1"/>
    </source>
</evidence>
<keyword evidence="8 12" id="KW-0798">TonB box</keyword>
<keyword evidence="3 11" id="KW-1134">Transmembrane beta strand</keyword>
<organism evidence="16 17">
    <name type="scientific">Pukyongiella litopenaei</name>
    <dbReference type="NCBI Taxonomy" id="2605946"/>
    <lineage>
        <taxon>Bacteria</taxon>
        <taxon>Pseudomonadati</taxon>
        <taxon>Pseudomonadota</taxon>
        <taxon>Alphaproteobacteria</taxon>
        <taxon>Rhodobacterales</taxon>
        <taxon>Paracoccaceae</taxon>
        <taxon>Pukyongiella</taxon>
    </lineage>
</organism>
<dbReference type="PROSITE" id="PS52016">
    <property type="entry name" value="TONB_DEPENDENT_REC_3"/>
    <property type="match status" value="1"/>
</dbReference>
<evidence type="ECO:0000259" key="15">
    <source>
        <dbReference type="Pfam" id="PF07715"/>
    </source>
</evidence>
<evidence type="ECO:0000256" key="3">
    <source>
        <dbReference type="ARBA" id="ARBA00022452"/>
    </source>
</evidence>
<dbReference type="Gene3D" id="2.40.170.20">
    <property type="entry name" value="TonB-dependent receptor, beta-barrel domain"/>
    <property type="match status" value="1"/>
</dbReference>
<dbReference type="InterPro" id="IPR012910">
    <property type="entry name" value="Plug_dom"/>
</dbReference>
<feature type="domain" description="TonB-dependent receptor plug" evidence="15">
    <location>
        <begin position="46"/>
        <end position="158"/>
    </location>
</feature>
<evidence type="ECO:0000256" key="13">
    <source>
        <dbReference type="SAM" id="SignalP"/>
    </source>
</evidence>
<comment type="subcellular location">
    <subcellularLocation>
        <location evidence="1 11">Cell outer membrane</location>
        <topology evidence="1 11">Multi-pass membrane protein</topology>
    </subcellularLocation>
</comment>
<evidence type="ECO:0000256" key="1">
    <source>
        <dbReference type="ARBA" id="ARBA00004571"/>
    </source>
</evidence>
<dbReference type="InterPro" id="IPR037066">
    <property type="entry name" value="Plug_dom_sf"/>
</dbReference>
<comment type="similarity">
    <text evidence="11 12">Belongs to the TonB-dependent receptor family.</text>
</comment>
<accession>A0A2S0MNN7</accession>
<feature type="domain" description="TonB-dependent receptor-like beta-barrel" evidence="14">
    <location>
        <begin position="269"/>
        <end position="663"/>
    </location>
</feature>
<dbReference type="AlphaFoldDB" id="A0A2S0MNN7"/>
<evidence type="ECO:0000256" key="2">
    <source>
        <dbReference type="ARBA" id="ARBA00022448"/>
    </source>
</evidence>
<keyword evidence="9 11" id="KW-0472">Membrane</keyword>
<reference evidence="17" key="1">
    <citation type="submission" date="2018-03" db="EMBL/GenBank/DDBJ databases">
        <title>Genomic analysis of the strain SH-1 isolated from shrimp intestine.</title>
        <authorList>
            <person name="Kim Y.-S."/>
            <person name="Kim S.-E."/>
            <person name="Kim K.-H."/>
        </authorList>
    </citation>
    <scope>NUCLEOTIDE SEQUENCE [LARGE SCALE GENOMIC DNA]</scope>
    <source>
        <strain evidence="17">SH-1</strain>
    </source>
</reference>
<keyword evidence="6" id="KW-0408">Iron</keyword>
<name>A0A2S0MNN7_9RHOB</name>
<evidence type="ECO:0000256" key="12">
    <source>
        <dbReference type="RuleBase" id="RU003357"/>
    </source>
</evidence>
<evidence type="ECO:0000256" key="11">
    <source>
        <dbReference type="PROSITE-ProRule" id="PRU01360"/>
    </source>
</evidence>
<dbReference type="KEGG" id="thas:C6Y53_06095"/>
<dbReference type="GO" id="GO:0006826">
    <property type="term" value="P:iron ion transport"/>
    <property type="evidence" value="ECO:0007669"/>
    <property type="project" value="UniProtKB-KW"/>
</dbReference>
<keyword evidence="10 11" id="KW-0998">Cell outer membrane</keyword>
<feature type="chain" id="PRO_5015651982" evidence="13">
    <location>
        <begin position="24"/>
        <end position="693"/>
    </location>
</feature>
<dbReference type="Gene3D" id="2.170.130.10">
    <property type="entry name" value="TonB-dependent receptor, plug domain"/>
    <property type="match status" value="1"/>
</dbReference>
<keyword evidence="7" id="KW-0406">Ion transport</keyword>
<dbReference type="InterPro" id="IPR036942">
    <property type="entry name" value="Beta-barrel_TonB_sf"/>
</dbReference>
<evidence type="ECO:0000256" key="6">
    <source>
        <dbReference type="ARBA" id="ARBA00023004"/>
    </source>
</evidence>
<feature type="signal peptide" evidence="13">
    <location>
        <begin position="1"/>
        <end position="23"/>
    </location>
</feature>
<proteinExistence type="inferred from homology"/>
<gene>
    <name evidence="16" type="ORF">C6Y53_06095</name>
</gene>
<evidence type="ECO:0000256" key="8">
    <source>
        <dbReference type="ARBA" id="ARBA00023077"/>
    </source>
</evidence>